<proteinExistence type="predicted"/>
<evidence type="ECO:0000313" key="1">
    <source>
        <dbReference type="EMBL" id="KUM48416.1"/>
    </source>
</evidence>
<comment type="caution">
    <text evidence="1">The sequence shown here is derived from an EMBL/GenBank/DDBJ whole genome shotgun (WGS) entry which is preliminary data.</text>
</comment>
<sequence length="68" mass="7097">MGKALSPHARCCSFLSWAATKPHVISANCRVLAAGPTASWVVLRFAQLHSTSASATSYWLVGLGPNAA</sequence>
<keyword evidence="1" id="KW-0496">Mitochondrion</keyword>
<dbReference type="AlphaFoldDB" id="A0A101LZU9"/>
<name>A0A101LZU9_PICGL</name>
<gene>
    <name evidence="1" type="ORF">ABT39_MTgene4431</name>
</gene>
<geneLocation type="mitochondrion" evidence="1"/>
<protein>
    <submittedName>
        <fullName evidence="1">Uncharacterized protein</fullName>
    </submittedName>
</protein>
<dbReference type="EMBL" id="LKAM01000005">
    <property type="protein sequence ID" value="KUM48416.1"/>
    <property type="molecule type" value="Genomic_DNA"/>
</dbReference>
<accession>A0A101LZU9</accession>
<reference evidence="1" key="1">
    <citation type="journal article" date="2015" name="Genome Biol. Evol.">
        <title>Organellar Genomes of White Spruce (Picea glauca): Assembly and Annotation.</title>
        <authorList>
            <person name="Jackman S.D."/>
            <person name="Warren R.L."/>
            <person name="Gibb E.A."/>
            <person name="Vandervalk B.P."/>
            <person name="Mohamadi H."/>
            <person name="Chu J."/>
            <person name="Raymond A."/>
            <person name="Pleasance S."/>
            <person name="Coope R."/>
            <person name="Wildung M.R."/>
            <person name="Ritland C.E."/>
            <person name="Bousquet J."/>
            <person name="Jones S.J."/>
            <person name="Bohlmann J."/>
            <person name="Birol I."/>
        </authorList>
    </citation>
    <scope>NUCLEOTIDE SEQUENCE [LARGE SCALE GENOMIC DNA]</scope>
    <source>
        <tissue evidence="1">Flushing bud</tissue>
    </source>
</reference>
<organism evidence="1">
    <name type="scientific">Picea glauca</name>
    <name type="common">White spruce</name>
    <name type="synonym">Pinus glauca</name>
    <dbReference type="NCBI Taxonomy" id="3330"/>
    <lineage>
        <taxon>Eukaryota</taxon>
        <taxon>Viridiplantae</taxon>
        <taxon>Streptophyta</taxon>
        <taxon>Embryophyta</taxon>
        <taxon>Tracheophyta</taxon>
        <taxon>Spermatophyta</taxon>
        <taxon>Pinopsida</taxon>
        <taxon>Pinidae</taxon>
        <taxon>Conifers I</taxon>
        <taxon>Pinales</taxon>
        <taxon>Pinaceae</taxon>
        <taxon>Picea</taxon>
    </lineage>
</organism>